<dbReference type="GO" id="GO:0008658">
    <property type="term" value="F:penicillin binding"/>
    <property type="evidence" value="ECO:0007669"/>
    <property type="project" value="InterPro"/>
</dbReference>
<dbReference type="InterPro" id="IPR050515">
    <property type="entry name" value="Beta-lactam/transpept"/>
</dbReference>
<dbReference type="SUPFAM" id="SSF54184">
    <property type="entry name" value="Penicillin-binding protein 2x (pbp-2x), c-terminal domain"/>
    <property type="match status" value="2"/>
</dbReference>
<dbReference type="Pfam" id="PF00905">
    <property type="entry name" value="Transpeptidase"/>
    <property type="match status" value="1"/>
</dbReference>
<feature type="domain" description="PASTA" evidence="4">
    <location>
        <begin position="604"/>
        <end position="663"/>
    </location>
</feature>
<dbReference type="GO" id="GO:0071555">
    <property type="term" value="P:cell wall organization"/>
    <property type="evidence" value="ECO:0007669"/>
    <property type="project" value="TreeGrafter"/>
</dbReference>
<dbReference type="InterPro" id="IPR005311">
    <property type="entry name" value="PBP_dimer"/>
</dbReference>
<dbReference type="Pfam" id="PF03717">
    <property type="entry name" value="PBP_dimer"/>
    <property type="match status" value="1"/>
</dbReference>
<dbReference type="EMBL" id="JACOGI010000002">
    <property type="protein sequence ID" value="MBC3517052.1"/>
    <property type="molecule type" value="Genomic_DNA"/>
</dbReference>
<evidence type="ECO:0000256" key="2">
    <source>
        <dbReference type="ARBA" id="ARBA00007171"/>
    </source>
</evidence>
<name>A0A8J6LZL9_9FIRM</name>
<dbReference type="PANTHER" id="PTHR30627:SF1">
    <property type="entry name" value="PEPTIDOGLYCAN D,D-TRANSPEPTIDASE FTSI"/>
    <property type="match status" value="1"/>
</dbReference>
<dbReference type="InterPro" id="IPR012338">
    <property type="entry name" value="Beta-lactam/transpept-like"/>
</dbReference>
<dbReference type="Proteomes" id="UP000597668">
    <property type="component" value="Unassembled WGS sequence"/>
</dbReference>
<dbReference type="Gene3D" id="3.40.710.10">
    <property type="entry name" value="DD-peptidase/beta-lactamase superfamily"/>
    <property type="match status" value="1"/>
</dbReference>
<protein>
    <submittedName>
        <fullName evidence="5">PASTA domain-containing protein</fullName>
    </submittedName>
</protein>
<evidence type="ECO:0000256" key="1">
    <source>
        <dbReference type="ARBA" id="ARBA00004370"/>
    </source>
</evidence>
<sequence length="737" mass="80120">MKPTKRMSTRTIIVLALTVVIGFGTVFANLINVQIVKGKKYSELAMEQQLRDTPISSVRGDITDCNGNILATSSTVWTVYISPADIKNDEQRELIAENLASILELDKDAILEKTKKKNYYEIIKRRVEKEPVDKVLAFSSEKEIAAIHVEEDTKRYYPQGNFLSSVLGFVGNDNQGLEGLEAYYDSYLSGTPGRSVAIKNSWGLDMPFDYEKEYAAKDGDTLVLTIDEVLQHYLEKYLQEAVDEHNATKRGAGIVMNVKTGEILAMATKPDYDPNEPFEIYDPEAKARIEALSGEEKEKAEAEELSLQRRNKVISDLYYPGSVFKPITVSAALEEGVVNANSGFYCPGYEIVDGQRINCASVGSGGHGQQNLMEILKNSCNPGLMQTAAKLGKEKFYQYFQGFGLTEKTGIDLPGEAQSIYAGLDKLYPVGLATSSFGQTNKITPLQMATAFSAVVNGGYLYQPHIVKKIVDADGNVVENFQPKLVRQVISEETSKEVAEFLEHVVADPDGQAKRAYVKGYRIGGKSGTSQKIDEEGGETRYIASFCAFAPVDDPQIVCLMFLDEADSYSIYGSTLMGPAVGKFMADALPYLGIEPTYEKGDEGIEQSVPALAGQEIGTAESTLMSSGFKVNRVGSGTTVVSQYPNSGQKVPTGSTITLYTESDTSQQMVQVPNFIGYTPSVVQQMAASANLNIKETGGGSDASAAAANKQSIQPGEMVPAGTVITVEFYDNTVSGD</sequence>
<evidence type="ECO:0000259" key="4">
    <source>
        <dbReference type="PROSITE" id="PS51178"/>
    </source>
</evidence>
<dbReference type="CDD" id="cd06576">
    <property type="entry name" value="PASTA_Pbp2x-like_1"/>
    <property type="match status" value="1"/>
</dbReference>
<evidence type="ECO:0000313" key="6">
    <source>
        <dbReference type="Proteomes" id="UP000597668"/>
    </source>
</evidence>
<gene>
    <name evidence="5" type="ORF">H8K20_11670</name>
</gene>
<keyword evidence="3" id="KW-0472">Membrane</keyword>
<dbReference type="InterPro" id="IPR036138">
    <property type="entry name" value="PBP_dimer_sf"/>
</dbReference>
<evidence type="ECO:0000313" key="5">
    <source>
        <dbReference type="EMBL" id="MBC3517052.1"/>
    </source>
</evidence>
<proteinExistence type="inferred from homology"/>
<dbReference type="AlphaFoldDB" id="A0A8J6LZL9"/>
<evidence type="ECO:0000256" key="3">
    <source>
        <dbReference type="ARBA" id="ARBA00023136"/>
    </source>
</evidence>
<dbReference type="SUPFAM" id="SSF56519">
    <property type="entry name" value="Penicillin binding protein dimerisation domain"/>
    <property type="match status" value="1"/>
</dbReference>
<dbReference type="Gene3D" id="3.30.10.20">
    <property type="match status" value="2"/>
</dbReference>
<dbReference type="Pfam" id="PF03793">
    <property type="entry name" value="PASTA"/>
    <property type="match status" value="2"/>
</dbReference>
<dbReference type="RefSeq" id="WP_186488505.1">
    <property type="nucleotide sequence ID" value="NZ_JACOGI010000002.1"/>
</dbReference>
<dbReference type="SUPFAM" id="SSF56601">
    <property type="entry name" value="beta-lactamase/transpeptidase-like"/>
    <property type="match status" value="1"/>
</dbReference>
<comment type="subcellular location">
    <subcellularLocation>
        <location evidence="1">Membrane</location>
    </subcellularLocation>
</comment>
<dbReference type="SMART" id="SM00740">
    <property type="entry name" value="PASTA"/>
    <property type="match status" value="2"/>
</dbReference>
<accession>A0A8J6LZL9</accession>
<organism evidence="5 6">
    <name type="scientific">Neobittarella massiliensis</name>
    <name type="common">ex Bilen et al. 2018</name>
    <dbReference type="NCBI Taxonomy" id="2041842"/>
    <lineage>
        <taxon>Bacteria</taxon>
        <taxon>Bacillati</taxon>
        <taxon>Bacillota</taxon>
        <taxon>Clostridia</taxon>
        <taxon>Eubacteriales</taxon>
        <taxon>Oscillospiraceae</taxon>
        <taxon>Neobittarella (ex Bilen et al. 2018)</taxon>
    </lineage>
</organism>
<dbReference type="InterPro" id="IPR005543">
    <property type="entry name" value="PASTA_dom"/>
</dbReference>
<dbReference type="PROSITE" id="PS51178">
    <property type="entry name" value="PASTA"/>
    <property type="match status" value="2"/>
</dbReference>
<dbReference type="InterPro" id="IPR001460">
    <property type="entry name" value="PCN-bd_Tpept"/>
</dbReference>
<comment type="similarity">
    <text evidence="2">Belongs to the transpeptidase family.</text>
</comment>
<keyword evidence="6" id="KW-1185">Reference proteome</keyword>
<dbReference type="GO" id="GO:0005886">
    <property type="term" value="C:plasma membrane"/>
    <property type="evidence" value="ECO:0007669"/>
    <property type="project" value="TreeGrafter"/>
</dbReference>
<comment type="caution">
    <text evidence="5">The sequence shown here is derived from an EMBL/GenBank/DDBJ whole genome shotgun (WGS) entry which is preliminary data.</text>
</comment>
<dbReference type="PANTHER" id="PTHR30627">
    <property type="entry name" value="PEPTIDOGLYCAN D,D-TRANSPEPTIDASE"/>
    <property type="match status" value="1"/>
</dbReference>
<feature type="domain" description="PASTA" evidence="4">
    <location>
        <begin position="665"/>
        <end position="731"/>
    </location>
</feature>
<reference evidence="5" key="1">
    <citation type="submission" date="2020-08" db="EMBL/GenBank/DDBJ databases">
        <authorList>
            <person name="Liu C."/>
            <person name="Sun Q."/>
        </authorList>
    </citation>
    <scope>NUCLEOTIDE SEQUENCE</scope>
    <source>
        <strain evidence="5">NSJ-65</strain>
    </source>
</reference>
<dbReference type="Gene3D" id="3.90.1310.10">
    <property type="entry name" value="Penicillin-binding protein 2a (Domain 2)"/>
    <property type="match status" value="1"/>
</dbReference>